<proteinExistence type="predicted"/>
<organism evidence="2 3">
    <name type="scientific">Nitrosomonas eutropha</name>
    <dbReference type="NCBI Taxonomy" id="916"/>
    <lineage>
        <taxon>Bacteria</taxon>
        <taxon>Pseudomonadati</taxon>
        <taxon>Pseudomonadota</taxon>
        <taxon>Betaproteobacteria</taxon>
        <taxon>Nitrosomonadales</taxon>
        <taxon>Nitrosomonadaceae</taxon>
        <taxon>Nitrosomonas</taxon>
    </lineage>
</organism>
<protein>
    <recommendedName>
        <fullName evidence="4">Replication protein</fullName>
    </recommendedName>
</protein>
<dbReference type="AlphaFoldDB" id="A0A1I7FB70"/>
<dbReference type="OrthoDB" id="6008408at2"/>
<evidence type="ECO:0000256" key="1">
    <source>
        <dbReference type="SAM" id="MobiDB-lite"/>
    </source>
</evidence>
<name>A0A1I7FB70_9PROT</name>
<dbReference type="InterPro" id="IPR013321">
    <property type="entry name" value="Arc_rbn_hlx_hlx"/>
</dbReference>
<dbReference type="RefSeq" id="WP_074926549.1">
    <property type="nucleotide sequence ID" value="NZ_FPBL01000001.1"/>
</dbReference>
<dbReference type="EMBL" id="FPBL01000001">
    <property type="protein sequence ID" value="SFU33401.1"/>
    <property type="molecule type" value="Genomic_DNA"/>
</dbReference>
<accession>A0A1I7FB70</accession>
<dbReference type="Proteomes" id="UP000183926">
    <property type="component" value="Unassembled WGS sequence"/>
</dbReference>
<sequence>MAADQQLSLFDREEEARAYHDPEQAGFFSILVNAKGDKRQSSHRLIDMPTVLGLIDKNRDTWMTQAEFIRPNRRVVNLARVGLLFADLDTYREPWASGRTPEQLVESVLYHCAQEGIPPPSILVFSGRGIQAKWLLDRTLPRQALPRWNACQRYLIDRLAHLGADRQAKDASRVLRVVQTVNEKSGEICRVVHVENEPNSYPVRYNFEYLAEILLPVARWTMEQQRQERKERAIRRQLKLLPGDKTDNLRGFSGRQLAWHRLEDLRTLAELRGGIQEGERMQHLFWRLNFLLLSGATNSRLMYYEAKALAKELDPNWQENSKELMTLYSKAKAYEAGEKISFGGHEYAPLYTPRNDTLINLFHITDVEQAQLRTVISRDMAKERDRGRKEASRRAAGVVDREIYEGQSLSRKKPWEALRMSRATWYRAGKPEAPGHETSASVLQGQQATGEV</sequence>
<feature type="region of interest" description="Disordered" evidence="1">
    <location>
        <begin position="429"/>
        <end position="452"/>
    </location>
</feature>
<evidence type="ECO:0008006" key="4">
    <source>
        <dbReference type="Google" id="ProtNLM"/>
    </source>
</evidence>
<feature type="compositionally biased region" description="Polar residues" evidence="1">
    <location>
        <begin position="438"/>
        <end position="452"/>
    </location>
</feature>
<reference evidence="2 3" key="1">
    <citation type="submission" date="2016-10" db="EMBL/GenBank/DDBJ databases">
        <authorList>
            <person name="de Groot N.N."/>
        </authorList>
    </citation>
    <scope>NUCLEOTIDE SEQUENCE [LARGE SCALE GENOMIC DNA]</scope>
    <source>
        <strain evidence="2 3">Nm24</strain>
    </source>
</reference>
<dbReference type="GO" id="GO:0006355">
    <property type="term" value="P:regulation of DNA-templated transcription"/>
    <property type="evidence" value="ECO:0007669"/>
    <property type="project" value="InterPro"/>
</dbReference>
<evidence type="ECO:0000313" key="3">
    <source>
        <dbReference type="Proteomes" id="UP000183926"/>
    </source>
</evidence>
<evidence type="ECO:0000313" key="2">
    <source>
        <dbReference type="EMBL" id="SFU33401.1"/>
    </source>
</evidence>
<gene>
    <name evidence="2" type="ORF">SAMN05216339_101387</name>
</gene>
<dbReference type="Gene3D" id="1.10.1220.10">
    <property type="entry name" value="Met repressor-like"/>
    <property type="match status" value="1"/>
</dbReference>